<accession>A0A0V1ALX9</accession>
<dbReference type="AlphaFoldDB" id="A0A0V1ALX9"/>
<sequence>MSLELTLKNESSQLLGMTTDASQRHRHILMGWQTAKSSGLEITNITKNYNMNMGGIALNDILAALYRIEHKS</sequence>
<dbReference type="OrthoDB" id="122438at2759"/>
<comment type="caution">
    <text evidence="1">The sequence shown here is derived from an EMBL/GenBank/DDBJ whole genome shotgun (WGS) entry which is preliminary data.</text>
</comment>
<protein>
    <submittedName>
        <fullName evidence="1">Uncharacterized protein</fullName>
    </submittedName>
</protein>
<reference evidence="1 2" key="1">
    <citation type="submission" date="2015-01" db="EMBL/GenBank/DDBJ databases">
        <title>Evolution of Trichinella species and genotypes.</title>
        <authorList>
            <person name="Korhonen P.K."/>
            <person name="Edoardo P."/>
            <person name="Giuseppe L.R."/>
            <person name="Gasser R.B."/>
        </authorList>
    </citation>
    <scope>NUCLEOTIDE SEQUENCE [LARGE SCALE GENOMIC DNA]</scope>
    <source>
        <strain evidence="1">ISS120</strain>
    </source>
</reference>
<dbReference type="EMBL" id="JYDI01002090">
    <property type="protein sequence ID" value="KRY25825.1"/>
    <property type="molecule type" value="Genomic_DNA"/>
</dbReference>
<evidence type="ECO:0000313" key="1">
    <source>
        <dbReference type="EMBL" id="KRY25825.1"/>
    </source>
</evidence>
<organism evidence="1 2">
    <name type="scientific">Trichinella britovi</name>
    <name type="common">Parasitic roundworm</name>
    <dbReference type="NCBI Taxonomy" id="45882"/>
    <lineage>
        <taxon>Eukaryota</taxon>
        <taxon>Metazoa</taxon>
        <taxon>Ecdysozoa</taxon>
        <taxon>Nematoda</taxon>
        <taxon>Enoplea</taxon>
        <taxon>Dorylaimia</taxon>
        <taxon>Trichinellida</taxon>
        <taxon>Trichinellidae</taxon>
        <taxon>Trichinella</taxon>
    </lineage>
</organism>
<dbReference type="Proteomes" id="UP000054653">
    <property type="component" value="Unassembled WGS sequence"/>
</dbReference>
<gene>
    <name evidence="1" type="ORF">T03_4005</name>
</gene>
<evidence type="ECO:0000313" key="2">
    <source>
        <dbReference type="Proteomes" id="UP000054653"/>
    </source>
</evidence>
<proteinExistence type="predicted"/>
<keyword evidence="2" id="KW-1185">Reference proteome</keyword>
<name>A0A0V1ALX9_TRIBR</name>